<reference evidence="1 2" key="1">
    <citation type="submission" date="2016-05" db="EMBL/GenBank/DDBJ databases">
        <title>Nuclear genome of Blastocystis sp. subtype 1 NandII.</title>
        <authorList>
            <person name="Gentekaki E."/>
            <person name="Curtis B."/>
            <person name="Stairs C."/>
            <person name="Eme L."/>
            <person name="Herman E."/>
            <person name="Klimes V."/>
            <person name="Arias M.C."/>
            <person name="Elias M."/>
            <person name="Hilliou F."/>
            <person name="Klute M."/>
            <person name="Malik S.-B."/>
            <person name="Pightling A."/>
            <person name="Rachubinski R."/>
            <person name="Salas D."/>
            <person name="Schlacht A."/>
            <person name="Suga H."/>
            <person name="Archibald J."/>
            <person name="Ball S.G."/>
            <person name="Clark G."/>
            <person name="Dacks J."/>
            <person name="Van Der Giezen M."/>
            <person name="Tsaousis A."/>
            <person name="Roger A."/>
        </authorList>
    </citation>
    <scope>NUCLEOTIDE SEQUENCE [LARGE SCALE GENOMIC DNA]</scope>
    <source>
        <strain evidence="2">ATCC 50177 / NandII</strain>
    </source>
</reference>
<dbReference type="OrthoDB" id="10648445at2759"/>
<proteinExistence type="predicted"/>
<dbReference type="EMBL" id="LXWW01000511">
    <property type="protein sequence ID" value="OAO12797.1"/>
    <property type="molecule type" value="Genomic_DNA"/>
</dbReference>
<evidence type="ECO:0000313" key="2">
    <source>
        <dbReference type="Proteomes" id="UP000078348"/>
    </source>
</evidence>
<accession>A0A196S9M4</accession>
<keyword evidence="2" id="KW-1185">Reference proteome</keyword>
<name>A0A196S9M4_BLAHN</name>
<comment type="caution">
    <text evidence="1">The sequence shown here is derived from an EMBL/GenBank/DDBJ whole genome shotgun (WGS) entry which is preliminary data.</text>
</comment>
<evidence type="ECO:0000313" key="1">
    <source>
        <dbReference type="EMBL" id="OAO12797.1"/>
    </source>
</evidence>
<organism evidence="1 2">
    <name type="scientific">Blastocystis sp. subtype 1 (strain ATCC 50177 / NandII)</name>
    <dbReference type="NCBI Taxonomy" id="478820"/>
    <lineage>
        <taxon>Eukaryota</taxon>
        <taxon>Sar</taxon>
        <taxon>Stramenopiles</taxon>
        <taxon>Bigyra</taxon>
        <taxon>Opalozoa</taxon>
        <taxon>Opalinata</taxon>
        <taxon>Blastocystidae</taxon>
        <taxon>Blastocystis</taxon>
    </lineage>
</organism>
<protein>
    <submittedName>
        <fullName evidence="1">Uncharacterized protein</fullName>
    </submittedName>
</protein>
<gene>
    <name evidence="1" type="ORF">AV274_5522</name>
</gene>
<dbReference type="AlphaFoldDB" id="A0A196S9M4"/>
<dbReference type="Proteomes" id="UP000078348">
    <property type="component" value="Unassembled WGS sequence"/>
</dbReference>
<sequence length="310" mass="35810">MNGKSAFTMQAYLKPPLQYSEPIMIKLSNNRDEETNRPDSSVDAFNDFVLSEGKEFIIINLSEYFPFQELLNRCINLEIHPLSLSSVFNVLYCIHAWLQNDTHNVFLHNSGSLCECELILACYFLWTTLQSSTPLSEISYQDILMDIVRMDNPTASIDQVPHSVVNVIQTLPKSFAKTTATPKGRKGVLLRFHPRVRDFFDWWLDDKLDRAIVEASMKEEGIDPGVLSRNPREIVAEDDLNVVFAVLGEEEEMKEQSWHFLRRRNHPLFAKYYNKLALGAKEEEVKEQMAQEGVYPRMLEADQNEWIVVS</sequence>